<dbReference type="Proteomes" id="UP000182272">
    <property type="component" value="Chromosome I"/>
</dbReference>
<evidence type="ECO:0000313" key="3">
    <source>
        <dbReference type="EMBL" id="SEH84775.1"/>
    </source>
</evidence>
<keyword evidence="2" id="KW-1133">Transmembrane helix</keyword>
<dbReference type="AlphaFoldDB" id="A0A1H6LHJ2"/>
<keyword evidence="2" id="KW-0472">Membrane</keyword>
<keyword evidence="2" id="KW-0812">Transmembrane</keyword>
<reference evidence="3 4" key="1">
    <citation type="submission" date="2016-10" db="EMBL/GenBank/DDBJ databases">
        <authorList>
            <person name="de Groot N.N."/>
        </authorList>
    </citation>
    <scope>NUCLEOTIDE SEQUENCE [LARGE SCALE GENOMIC DNA]</scope>
    <source>
        <strain evidence="3 4">LMG 2158</strain>
    </source>
</reference>
<feature type="compositionally biased region" description="Basic and acidic residues" evidence="1">
    <location>
        <begin position="48"/>
        <end position="65"/>
    </location>
</feature>
<proteinExistence type="predicted"/>
<organism evidence="3 4">
    <name type="scientific">Pseudomonas asplenii</name>
    <dbReference type="NCBI Taxonomy" id="53407"/>
    <lineage>
        <taxon>Bacteria</taxon>
        <taxon>Pseudomonadati</taxon>
        <taxon>Pseudomonadota</taxon>
        <taxon>Gammaproteobacteria</taxon>
        <taxon>Pseudomonadales</taxon>
        <taxon>Pseudomonadaceae</taxon>
        <taxon>Pseudomonas</taxon>
    </lineage>
</organism>
<dbReference type="InterPro" id="IPR019284">
    <property type="entry name" value="RP532"/>
</dbReference>
<gene>
    <name evidence="3" type="ORF">SAMN05216581_0108</name>
</gene>
<dbReference type="EMBL" id="LT629972">
    <property type="protein sequence ID" value="SEH84775.1"/>
    <property type="molecule type" value="Genomic_DNA"/>
</dbReference>
<feature type="transmembrane region" description="Helical" evidence="2">
    <location>
        <begin position="160"/>
        <end position="178"/>
    </location>
</feature>
<sequence>MVLTSIGAILRLYRLMSKLSAMTSIKQQIKDVSMRPKRKKPPANAVKPHPDVREGLVERESKPEGNAKNIVATSFQGPLPPPSLLRDYDDVVPGLAAKIVEWTTSQTAHRQLMEERSIGIDEKLSTWYVAEIMIGLLLGFLIAVSVILAVIYLAMNGKEIAAGALGTIAFGSMVAAFITGRRKRTASEANDKQEKKKAK</sequence>
<dbReference type="Pfam" id="PF10097">
    <property type="entry name" value="DUF2335"/>
    <property type="match status" value="1"/>
</dbReference>
<accession>A0A1H6LHJ2</accession>
<evidence type="ECO:0000313" key="4">
    <source>
        <dbReference type="Proteomes" id="UP000182272"/>
    </source>
</evidence>
<feature type="transmembrane region" description="Helical" evidence="2">
    <location>
        <begin position="132"/>
        <end position="154"/>
    </location>
</feature>
<name>A0A1H6LHJ2_9PSED</name>
<evidence type="ECO:0000256" key="2">
    <source>
        <dbReference type="SAM" id="Phobius"/>
    </source>
</evidence>
<evidence type="ECO:0000256" key="1">
    <source>
        <dbReference type="SAM" id="MobiDB-lite"/>
    </source>
</evidence>
<feature type="region of interest" description="Disordered" evidence="1">
    <location>
        <begin position="29"/>
        <end position="72"/>
    </location>
</feature>
<protein>
    <submittedName>
        <fullName evidence="3">Uncharacterized membrane protein</fullName>
    </submittedName>
</protein>